<dbReference type="STRING" id="1219360.GCA_001571305_02364"/>
<evidence type="ECO:0000313" key="1">
    <source>
        <dbReference type="EMBL" id="MBD8106453.1"/>
    </source>
</evidence>
<sequence length="89" mass="9848">MAPEHLALVAASRSALLRALCDSEQFHSEHRAACLQLSQAAHHALSLAITLERSPLAQQDDYAQLLENQMVSVRTCQAALNKLTRRKTQ</sequence>
<name>A0A4U3FKI7_9GAMM</name>
<comment type="caution">
    <text evidence="2">The sequence shown here is derived from an EMBL/GenBank/DDBJ whole genome shotgun (WGS) entry which is preliminary data.</text>
</comment>
<gene>
    <name evidence="2" type="ORF">EpCFBP13511_03390</name>
    <name evidence="1" type="ORF">IFT93_08435</name>
</gene>
<protein>
    <submittedName>
        <fullName evidence="2">Uncharacterized protein</fullName>
    </submittedName>
</protein>
<dbReference type="EMBL" id="QGAC01000002">
    <property type="protein sequence ID" value="TKJ94601.1"/>
    <property type="molecule type" value="Genomic_DNA"/>
</dbReference>
<keyword evidence="4" id="KW-1185">Reference proteome</keyword>
<accession>A0A4U3FKI7</accession>
<evidence type="ECO:0000313" key="4">
    <source>
        <dbReference type="Proteomes" id="UP000661012"/>
    </source>
</evidence>
<organism evidence="2 3">
    <name type="scientific">Erwinia persicina</name>
    <dbReference type="NCBI Taxonomy" id="55211"/>
    <lineage>
        <taxon>Bacteria</taxon>
        <taxon>Pseudomonadati</taxon>
        <taxon>Pseudomonadota</taxon>
        <taxon>Gammaproteobacteria</taxon>
        <taxon>Enterobacterales</taxon>
        <taxon>Erwiniaceae</taxon>
        <taxon>Erwinia</taxon>
    </lineage>
</organism>
<reference evidence="2 3" key="1">
    <citation type="journal article" date="2019" name="Sci. Rep.">
        <title>Differences in resource use lead to coexistence of seed-transmitted microbial populations.</title>
        <authorList>
            <person name="Torres-Cortes G."/>
            <person name="Garcia B.J."/>
            <person name="Compant S."/>
            <person name="Rezki S."/>
            <person name="Jones P."/>
            <person name="Preveaux A."/>
            <person name="Briand M."/>
            <person name="Roulet A."/>
            <person name="Bouchez O."/>
            <person name="Jacobson D."/>
            <person name="Barret M."/>
        </authorList>
    </citation>
    <scope>NUCLEOTIDE SEQUENCE [LARGE SCALE GENOMIC DNA]</scope>
    <source>
        <strain evidence="2 3">CFBP13511</strain>
    </source>
</reference>
<reference evidence="1 4" key="2">
    <citation type="journal article" date="2020" name="FEMS Microbiol. Ecol.">
        <title>Temporal dynamics of bacterial communities during seed development and maturation.</title>
        <authorList>
            <person name="Chesneau G."/>
            <person name="Torres-Cortes G."/>
            <person name="Briand M."/>
            <person name="Darrasse A."/>
            <person name="Preveaux A."/>
            <person name="Marais C."/>
            <person name="Jacques M.A."/>
            <person name="Shade A."/>
            <person name="Barret M."/>
        </authorList>
    </citation>
    <scope>NUCLEOTIDE SEQUENCE [LARGE SCALE GENOMIC DNA]</scope>
    <source>
        <strain evidence="1 4">CFBP13732</strain>
    </source>
</reference>
<dbReference type="RefSeq" id="WP_062745100.1">
    <property type="nucleotide sequence ID" value="NZ_CP101613.1"/>
</dbReference>
<evidence type="ECO:0000313" key="2">
    <source>
        <dbReference type="EMBL" id="TKJ94601.1"/>
    </source>
</evidence>
<dbReference type="Proteomes" id="UP000661012">
    <property type="component" value="Unassembled WGS sequence"/>
</dbReference>
<dbReference type="AlphaFoldDB" id="A0A4U3FKI7"/>
<dbReference type="Proteomes" id="UP000306393">
    <property type="component" value="Unassembled WGS sequence"/>
</dbReference>
<dbReference type="OrthoDB" id="9998858at2"/>
<evidence type="ECO:0000313" key="3">
    <source>
        <dbReference type="Proteomes" id="UP000306393"/>
    </source>
</evidence>
<proteinExistence type="predicted"/>
<dbReference type="EMBL" id="JACYNN010000004">
    <property type="protein sequence ID" value="MBD8106453.1"/>
    <property type="molecule type" value="Genomic_DNA"/>
</dbReference>